<protein>
    <submittedName>
        <fullName evidence="1">Uncharacterized protein</fullName>
    </submittedName>
</protein>
<reference evidence="1 2" key="1">
    <citation type="submission" date="2019-06" db="EMBL/GenBank/DDBJ databases">
        <authorList>
            <person name="Livingstone P."/>
            <person name="Whitworth D."/>
        </authorList>
    </citation>
    <scope>NUCLEOTIDE SEQUENCE [LARGE SCALE GENOMIC DNA]</scope>
    <source>
        <strain evidence="1 2">AM401</strain>
    </source>
</reference>
<name>A0A540WVF7_9BACT</name>
<gene>
    <name evidence="1" type="ORF">FJV41_26110</name>
</gene>
<proteinExistence type="predicted"/>
<dbReference type="EMBL" id="VIFM01000116">
    <property type="protein sequence ID" value="TQF13005.1"/>
    <property type="molecule type" value="Genomic_DNA"/>
</dbReference>
<accession>A0A540WVF7</accession>
<dbReference type="RefSeq" id="WP_141645272.1">
    <property type="nucleotide sequence ID" value="NZ_VIFM01000116.1"/>
</dbReference>
<organism evidence="1 2">
    <name type="scientific">Myxococcus llanfairpwllgwyngyllgogerychwyrndrobwllllantysiliogogogochensis</name>
    <dbReference type="NCBI Taxonomy" id="2590453"/>
    <lineage>
        <taxon>Bacteria</taxon>
        <taxon>Pseudomonadati</taxon>
        <taxon>Myxococcota</taxon>
        <taxon>Myxococcia</taxon>
        <taxon>Myxococcales</taxon>
        <taxon>Cystobacterineae</taxon>
        <taxon>Myxococcaceae</taxon>
        <taxon>Myxococcus</taxon>
    </lineage>
</organism>
<evidence type="ECO:0000313" key="2">
    <source>
        <dbReference type="Proteomes" id="UP000315369"/>
    </source>
</evidence>
<comment type="caution">
    <text evidence="1">The sequence shown here is derived from an EMBL/GenBank/DDBJ whole genome shotgun (WGS) entry which is preliminary data.</text>
</comment>
<dbReference type="Proteomes" id="UP000315369">
    <property type="component" value="Unassembled WGS sequence"/>
</dbReference>
<evidence type="ECO:0000313" key="1">
    <source>
        <dbReference type="EMBL" id="TQF13005.1"/>
    </source>
</evidence>
<sequence length="70" mass="7761">MNADEATDAARRFVAREVRAVLRLASGARKHPRMADEWVVLFDRSGEDGSVFDGPLMVLVNDKTGVARFL</sequence>
<dbReference type="AlphaFoldDB" id="A0A540WVF7"/>
<keyword evidence="2" id="KW-1185">Reference proteome</keyword>